<keyword evidence="3" id="KW-1185">Reference proteome</keyword>
<keyword evidence="1" id="KW-0472">Membrane</keyword>
<sequence>MYAGWVSMQRRWTLIGLFVVSTNPFVFTSFFMKGKRSFKYVLQGGGSVFYFVGSWLMKAETFEEFRKRTFVLCAESQRLQLLFNKTVAQKQVSSASPTPCLISFFLLLDQK</sequence>
<evidence type="ECO:0000313" key="2">
    <source>
        <dbReference type="Ensembl" id="ENSMSIP00000036846.1"/>
    </source>
</evidence>
<dbReference type="AlphaFoldDB" id="A0A8C6IHA4"/>
<feature type="transmembrane region" description="Helical" evidence="1">
    <location>
        <begin position="12"/>
        <end position="32"/>
    </location>
</feature>
<proteinExistence type="predicted"/>
<dbReference type="Proteomes" id="UP000694415">
    <property type="component" value="Unplaced"/>
</dbReference>
<reference evidence="2" key="2">
    <citation type="submission" date="2025-09" db="UniProtKB">
        <authorList>
            <consortium name="Ensembl"/>
        </authorList>
    </citation>
    <scope>IDENTIFICATION</scope>
</reference>
<name>A0A8C6IHA4_MUSSI</name>
<reference evidence="2" key="1">
    <citation type="submission" date="2025-08" db="UniProtKB">
        <authorList>
            <consortium name="Ensembl"/>
        </authorList>
    </citation>
    <scope>IDENTIFICATION</scope>
</reference>
<evidence type="ECO:0000256" key="1">
    <source>
        <dbReference type="SAM" id="Phobius"/>
    </source>
</evidence>
<organism evidence="2 3">
    <name type="scientific">Mus spicilegus</name>
    <name type="common">Mound-building mouse</name>
    <dbReference type="NCBI Taxonomy" id="10103"/>
    <lineage>
        <taxon>Eukaryota</taxon>
        <taxon>Metazoa</taxon>
        <taxon>Chordata</taxon>
        <taxon>Craniata</taxon>
        <taxon>Vertebrata</taxon>
        <taxon>Euteleostomi</taxon>
        <taxon>Mammalia</taxon>
        <taxon>Eutheria</taxon>
        <taxon>Euarchontoglires</taxon>
        <taxon>Glires</taxon>
        <taxon>Rodentia</taxon>
        <taxon>Myomorpha</taxon>
        <taxon>Muroidea</taxon>
        <taxon>Muridae</taxon>
        <taxon>Murinae</taxon>
        <taxon>Mus</taxon>
        <taxon>Mus</taxon>
    </lineage>
</organism>
<evidence type="ECO:0000313" key="3">
    <source>
        <dbReference type="Proteomes" id="UP000694415"/>
    </source>
</evidence>
<dbReference type="Ensembl" id="ENSMSIT00000046432.1">
    <property type="protein sequence ID" value="ENSMSIP00000036846.1"/>
    <property type="gene ID" value="ENSMSIG00000030668.1"/>
</dbReference>
<keyword evidence="1" id="KW-1133">Transmembrane helix</keyword>
<protein>
    <submittedName>
        <fullName evidence="2">Uncharacterized protein</fullName>
    </submittedName>
</protein>
<accession>A0A8C6IHA4</accession>
<keyword evidence="1" id="KW-0812">Transmembrane</keyword>